<sequence length="500" mass="55216">MKFLLSFSFILATFQSGFAAPPKPAAPAVGRLHAGWAMTSITPDVPVALAGQFHKRISERIETPVTATALAIETRVGDQAIDQAIMVSCDLVIIADHIQPRLRKLLAGRLPGFDPKKLFLNATHTHSAPVTRAIAWYDVTEPGVMKPDAYVDFMLKKIATSVETAWKNRKPGGISWGLGHAVVGSNRRMVYRTAQGQPPFGGGTAAMYGRNNIPDFLSVEGSEDTGIEMLFFWNDKKKLTGCVLNVACPSQVRESSRYISSDYWGKVRQQMQKRHGADVFVLPWCGAAGDQSPHVQYRKGAEARMRKLRGDSSADQVIARRIVNAVDTALPAVRKDIRTEVPLGHHVETLKLPRRMVTRSEKEWAQAKVDQVLAKPAAKRSSAEESHRRWNQHVIDRFNEQQANPKFDMELHVLRLGDVAVATNPFELFLDFGLRMKTQSKAQQTFIVQLTGSSGWYLPTIKAAAGGGYSAIIQSNLVGPEGGDVLVNRTLELINAMWAK</sequence>
<reference evidence="1" key="1">
    <citation type="submission" date="2018-05" db="EMBL/GenBank/DDBJ databases">
        <authorList>
            <person name="Lanie J.A."/>
            <person name="Ng W.-L."/>
            <person name="Kazmierczak K.M."/>
            <person name="Andrzejewski T.M."/>
            <person name="Davidsen T.M."/>
            <person name="Wayne K.J."/>
            <person name="Tettelin H."/>
            <person name="Glass J.I."/>
            <person name="Rusch D."/>
            <person name="Podicherti R."/>
            <person name="Tsui H.-C.T."/>
            <person name="Winkler M.E."/>
        </authorList>
    </citation>
    <scope>NUCLEOTIDE SEQUENCE</scope>
</reference>
<dbReference type="EMBL" id="UINC01020114">
    <property type="protein sequence ID" value="SVA84773.1"/>
    <property type="molecule type" value="Genomic_DNA"/>
</dbReference>
<dbReference type="AlphaFoldDB" id="A0A381Z7M1"/>
<evidence type="ECO:0000313" key="1">
    <source>
        <dbReference type="EMBL" id="SVA84773.1"/>
    </source>
</evidence>
<evidence type="ECO:0008006" key="2">
    <source>
        <dbReference type="Google" id="ProtNLM"/>
    </source>
</evidence>
<organism evidence="1">
    <name type="scientific">marine metagenome</name>
    <dbReference type="NCBI Taxonomy" id="408172"/>
    <lineage>
        <taxon>unclassified sequences</taxon>
        <taxon>metagenomes</taxon>
        <taxon>ecological metagenomes</taxon>
    </lineage>
</organism>
<protein>
    <recommendedName>
        <fullName evidence="2">Neutral/alkaline non-lysosomal ceramidase N-terminal domain-containing protein</fullName>
    </recommendedName>
</protein>
<name>A0A381Z7M1_9ZZZZ</name>
<proteinExistence type="predicted"/>
<gene>
    <name evidence="1" type="ORF">METZ01_LOCUS137627</name>
</gene>
<accession>A0A381Z7M1</accession>